<feature type="chain" id="PRO_5037634296" description="Lipoprotein" evidence="2">
    <location>
        <begin position="33"/>
        <end position="307"/>
    </location>
</feature>
<gene>
    <name evidence="3" type="ORF">GCM10009090_29670</name>
</gene>
<evidence type="ECO:0000256" key="2">
    <source>
        <dbReference type="SAM" id="SignalP"/>
    </source>
</evidence>
<dbReference type="AlphaFoldDB" id="A0A919F9W1"/>
<name>A0A919F9W1_9XANT</name>
<dbReference type="RefSeq" id="WP_140727955.1">
    <property type="nucleotide sequence ID" value="NZ_BNBA01000027.1"/>
</dbReference>
<keyword evidence="4" id="KW-1185">Reference proteome</keyword>
<evidence type="ECO:0000256" key="1">
    <source>
        <dbReference type="SAM" id="MobiDB-lite"/>
    </source>
</evidence>
<protein>
    <recommendedName>
        <fullName evidence="5">Lipoprotein</fullName>
    </recommendedName>
</protein>
<dbReference type="PROSITE" id="PS51257">
    <property type="entry name" value="PROKAR_LIPOPROTEIN"/>
    <property type="match status" value="1"/>
</dbReference>
<accession>A0A919F9W1</accession>
<dbReference type="Proteomes" id="UP000623958">
    <property type="component" value="Unassembled WGS sequence"/>
</dbReference>
<keyword evidence="2" id="KW-0732">Signal</keyword>
<feature type="signal peptide" evidence="2">
    <location>
        <begin position="1"/>
        <end position="32"/>
    </location>
</feature>
<reference evidence="3" key="2">
    <citation type="submission" date="2020-09" db="EMBL/GenBank/DDBJ databases">
        <authorList>
            <person name="Sun Q."/>
            <person name="Ohkuma M."/>
        </authorList>
    </citation>
    <scope>NUCLEOTIDE SEQUENCE</scope>
    <source>
        <strain evidence="3">JCM 13306</strain>
    </source>
</reference>
<evidence type="ECO:0000313" key="3">
    <source>
        <dbReference type="EMBL" id="GHH57858.1"/>
    </source>
</evidence>
<dbReference type="EMBL" id="BNBA01000027">
    <property type="protein sequence ID" value="GHH57858.1"/>
    <property type="molecule type" value="Genomic_DNA"/>
</dbReference>
<evidence type="ECO:0008006" key="5">
    <source>
        <dbReference type="Google" id="ProtNLM"/>
    </source>
</evidence>
<feature type="region of interest" description="Disordered" evidence="1">
    <location>
        <begin position="288"/>
        <end position="307"/>
    </location>
</feature>
<reference evidence="3" key="1">
    <citation type="journal article" date="2014" name="Int. J. Syst. Evol. Microbiol.">
        <title>Complete genome sequence of Corynebacterium casei LMG S-19264T (=DSM 44701T), isolated from a smear-ripened cheese.</title>
        <authorList>
            <consortium name="US DOE Joint Genome Institute (JGI-PGF)"/>
            <person name="Walter F."/>
            <person name="Albersmeier A."/>
            <person name="Kalinowski J."/>
            <person name="Ruckert C."/>
        </authorList>
    </citation>
    <scope>NUCLEOTIDE SEQUENCE</scope>
    <source>
        <strain evidence="3">JCM 13306</strain>
    </source>
</reference>
<sequence length="307" mass="33053">MPPSLARLRPPSLLPWLLLAAAVLGAGCNRHSAEPLPGADAAPSAAVHQFVVHLRNNDLVAYAKTMVTPAQYGQLETAWREGRSRWPLTELPLSDELPALLAALSRPDAEKTLQKSFDQQFAGQAAGIREAAQSLGMFGVQYLRNQGSYSPEQRGHYVQLVTALSQWAASAPLADRGLARQAIAELAAAARKTGLGSEAALREAGMEESLRRLGPFFATVKAVLARYDLPLDTTLDELRSGLVSQQGDQAQVRIHYPLAAAEIDTTASLVRREGRWYLRQTQDEVAQLLASPVPAPSPPDTAPTAGR</sequence>
<evidence type="ECO:0000313" key="4">
    <source>
        <dbReference type="Proteomes" id="UP000623958"/>
    </source>
</evidence>
<proteinExistence type="predicted"/>
<comment type="caution">
    <text evidence="3">The sequence shown here is derived from an EMBL/GenBank/DDBJ whole genome shotgun (WGS) entry which is preliminary data.</text>
</comment>
<organism evidence="3 4">
    <name type="scientific">Xanthomonas boreopolis</name>
    <dbReference type="NCBI Taxonomy" id="86183"/>
    <lineage>
        <taxon>Bacteria</taxon>
        <taxon>Pseudomonadati</taxon>
        <taxon>Pseudomonadota</taxon>
        <taxon>Gammaproteobacteria</taxon>
        <taxon>Lysobacterales</taxon>
        <taxon>Lysobacteraceae</taxon>
        <taxon>Xanthomonas</taxon>
    </lineage>
</organism>